<evidence type="ECO:0000256" key="1">
    <source>
        <dbReference type="SAM" id="Phobius"/>
    </source>
</evidence>
<keyword evidence="1" id="KW-1133">Transmembrane helix</keyword>
<feature type="transmembrane region" description="Helical" evidence="1">
    <location>
        <begin position="17"/>
        <end position="37"/>
    </location>
</feature>
<evidence type="ECO:0000313" key="2">
    <source>
        <dbReference type="EMBL" id="SQI54026.1"/>
    </source>
</evidence>
<reference evidence="2 3" key="1">
    <citation type="submission" date="2018-06" db="EMBL/GenBank/DDBJ databases">
        <authorList>
            <consortium name="Pathogen Informatics"/>
            <person name="Doyle S."/>
        </authorList>
    </citation>
    <scope>NUCLEOTIDE SEQUENCE [LARGE SCALE GENOMIC DNA]</scope>
    <source>
        <strain evidence="2 3">NCTC4824</strain>
    </source>
</reference>
<keyword evidence="3" id="KW-1185">Reference proteome</keyword>
<name>A0A2X4VPI5_LEDLE</name>
<gene>
    <name evidence="2" type="ORF">NCTC4824_01211</name>
</gene>
<dbReference type="KEGG" id="blen:NCTC4824_01211"/>
<keyword evidence="1" id="KW-0472">Membrane</keyword>
<dbReference type="Proteomes" id="UP000249134">
    <property type="component" value="Chromosome 1"/>
</dbReference>
<organism evidence="2 3">
    <name type="scientific">Lederbergia lenta</name>
    <name type="common">Bacillus lentus</name>
    <dbReference type="NCBI Taxonomy" id="1467"/>
    <lineage>
        <taxon>Bacteria</taxon>
        <taxon>Bacillati</taxon>
        <taxon>Bacillota</taxon>
        <taxon>Bacilli</taxon>
        <taxon>Bacillales</taxon>
        <taxon>Bacillaceae</taxon>
        <taxon>Lederbergia</taxon>
    </lineage>
</organism>
<keyword evidence="1" id="KW-0812">Transmembrane</keyword>
<proteinExistence type="predicted"/>
<sequence length="261" mass="29903">MNAFIGLVKKDMTLMKFWYIAWLIFTAISIIGGYLIVNWLSEPNLLVPIYLMLLGLHLFLAPIMLLSALRQEGKTQLWLYNPQSSKKLLLSKVSAVFIIQVISQVLMALYGILVMAYLMYKGEINTLSELFTFSPGLLIHLGILSVSLYLSFWITFLWTVYHSLGNYPAIRNFRWLVVILVWGTFNVIEATLIKIKIIREHLVSFTVNINAGPNMEYDMGNGWNISYTEMPVPITPIILYAIVSIILFFIASRLLDRKVEV</sequence>
<evidence type="ECO:0000313" key="3">
    <source>
        <dbReference type="Proteomes" id="UP000249134"/>
    </source>
</evidence>
<dbReference type="EMBL" id="LS483476">
    <property type="protein sequence ID" value="SQI54026.1"/>
    <property type="molecule type" value="Genomic_DNA"/>
</dbReference>
<feature type="transmembrane region" description="Helical" evidence="1">
    <location>
        <begin position="49"/>
        <end position="69"/>
    </location>
</feature>
<feature type="transmembrane region" description="Helical" evidence="1">
    <location>
        <begin position="237"/>
        <end position="255"/>
    </location>
</feature>
<protein>
    <submittedName>
        <fullName evidence="2">YhcE protein</fullName>
    </submittedName>
</protein>
<feature type="transmembrane region" description="Helical" evidence="1">
    <location>
        <begin position="89"/>
        <end position="118"/>
    </location>
</feature>
<feature type="transmembrane region" description="Helical" evidence="1">
    <location>
        <begin position="173"/>
        <end position="193"/>
    </location>
</feature>
<accession>A0A2X4VPI5</accession>
<dbReference type="AlphaFoldDB" id="A0A2X4VPI5"/>
<feature type="transmembrane region" description="Helical" evidence="1">
    <location>
        <begin position="138"/>
        <end position="161"/>
    </location>
</feature>
<dbReference type="STRING" id="1348624.GCA_001591545_00305"/>
<dbReference type="RefSeq" id="WP_066136511.1">
    <property type="nucleotide sequence ID" value="NZ_CBCSGM010000001.1"/>
</dbReference>